<gene>
    <name evidence="1" type="ORF">DET52_101233</name>
</gene>
<dbReference type="EMBL" id="SNWI01000001">
    <property type="protein sequence ID" value="TDO04882.1"/>
    <property type="molecule type" value="Genomic_DNA"/>
</dbReference>
<name>A0A4R6H985_9BACT</name>
<reference evidence="1 2" key="1">
    <citation type="submission" date="2019-03" db="EMBL/GenBank/DDBJ databases">
        <title>Freshwater and sediment microbial communities from various areas in North America, analyzing microbe dynamics in response to fracking.</title>
        <authorList>
            <person name="Lamendella R."/>
        </authorList>
    </citation>
    <scope>NUCLEOTIDE SEQUENCE [LARGE SCALE GENOMIC DNA]</scope>
    <source>
        <strain evidence="1 2">114D</strain>
    </source>
</reference>
<evidence type="ECO:0000313" key="1">
    <source>
        <dbReference type="EMBL" id="TDO04882.1"/>
    </source>
</evidence>
<accession>A0A4R6H985</accession>
<protein>
    <submittedName>
        <fullName evidence="1">Uncharacterized protein</fullName>
    </submittedName>
</protein>
<dbReference type="AlphaFoldDB" id="A0A4R6H985"/>
<comment type="caution">
    <text evidence="1">The sequence shown here is derived from an EMBL/GenBank/DDBJ whole genome shotgun (WGS) entry which is preliminary data.</text>
</comment>
<organism evidence="1 2">
    <name type="scientific">Sunxiuqinia elliptica</name>
    <dbReference type="NCBI Taxonomy" id="655355"/>
    <lineage>
        <taxon>Bacteria</taxon>
        <taxon>Pseudomonadati</taxon>
        <taxon>Bacteroidota</taxon>
        <taxon>Bacteroidia</taxon>
        <taxon>Marinilabiliales</taxon>
        <taxon>Prolixibacteraceae</taxon>
        <taxon>Sunxiuqinia</taxon>
    </lineage>
</organism>
<sequence>MEASLQTASIAFIISWRIVRCSFELTTSFLDKVLPIPLFRRF</sequence>
<dbReference type="Proteomes" id="UP000294848">
    <property type="component" value="Unassembled WGS sequence"/>
</dbReference>
<evidence type="ECO:0000313" key="2">
    <source>
        <dbReference type="Proteomes" id="UP000294848"/>
    </source>
</evidence>
<proteinExistence type="predicted"/>